<dbReference type="AlphaFoldDB" id="A0A6N6JL83"/>
<dbReference type="GO" id="GO:0015035">
    <property type="term" value="F:protein-disulfide reductase activity"/>
    <property type="evidence" value="ECO:0007669"/>
    <property type="project" value="InterPro"/>
</dbReference>
<dbReference type="SUPFAM" id="SSF158442">
    <property type="entry name" value="DsbB-like"/>
    <property type="match status" value="1"/>
</dbReference>
<evidence type="ECO:0000256" key="3">
    <source>
        <dbReference type="ARBA" id="ARBA00022989"/>
    </source>
</evidence>
<dbReference type="Pfam" id="PF02600">
    <property type="entry name" value="DsbB"/>
    <property type="match status" value="1"/>
</dbReference>
<evidence type="ECO:0000313" key="6">
    <source>
        <dbReference type="EMBL" id="GFE66630.1"/>
    </source>
</evidence>
<comment type="subcellular location">
    <subcellularLocation>
        <location evidence="1">Membrane</location>
        <topology evidence="1">Multi-pass membrane protein</topology>
    </subcellularLocation>
</comment>
<evidence type="ECO:0000256" key="4">
    <source>
        <dbReference type="ARBA" id="ARBA00023136"/>
    </source>
</evidence>
<feature type="transmembrane region" description="Helical" evidence="5">
    <location>
        <begin position="39"/>
        <end position="55"/>
    </location>
</feature>
<evidence type="ECO:0000256" key="5">
    <source>
        <dbReference type="SAM" id="Phobius"/>
    </source>
</evidence>
<dbReference type="InterPro" id="IPR024199">
    <property type="entry name" value="Uncharacterised_DsbB"/>
</dbReference>
<keyword evidence="4 5" id="KW-0472">Membrane</keyword>
<reference evidence="6 7" key="1">
    <citation type="submission" date="2019-12" db="EMBL/GenBank/DDBJ databases">
        <title>Litoreibacter badius sp. nov., a novel bacteriochlorophyll a-containing bacterium in the genus Litoreibacter.</title>
        <authorList>
            <person name="Kanamuro M."/>
            <person name="Takabe Y."/>
            <person name="Mori K."/>
            <person name="Takaichi S."/>
            <person name="Hanada S."/>
        </authorList>
    </citation>
    <scope>NUCLEOTIDE SEQUENCE [LARGE SCALE GENOMIC DNA]</scope>
    <source>
        <strain evidence="6 7">K6</strain>
    </source>
</reference>
<keyword evidence="2 5" id="KW-0812">Transmembrane</keyword>
<feature type="transmembrane region" description="Helical" evidence="5">
    <location>
        <begin position="60"/>
        <end position="81"/>
    </location>
</feature>
<evidence type="ECO:0000313" key="7">
    <source>
        <dbReference type="Proteomes" id="UP000436822"/>
    </source>
</evidence>
<keyword evidence="7" id="KW-1185">Reference proteome</keyword>
<keyword evidence="3 5" id="KW-1133">Transmembrane helix</keyword>
<proteinExistence type="predicted"/>
<feature type="transmembrane region" description="Helical" evidence="5">
    <location>
        <begin position="120"/>
        <end position="147"/>
    </location>
</feature>
<dbReference type="Gene3D" id="1.20.1550.10">
    <property type="entry name" value="DsbB-like"/>
    <property type="match status" value="1"/>
</dbReference>
<dbReference type="RefSeq" id="WP_159809842.1">
    <property type="nucleotide sequence ID" value="NZ_BLJE01000005.1"/>
</dbReference>
<sequence length="151" mass="16276">MTALRLASLATLGSALLLGGAFVFQYFGYPPCAMCLWQRWPHAIAILIGLVFLAIQTRVLLALGALAALTTAGIGLFHVGVEQQWWEGPTTCTSTPIGDLTPEELLDQIMNAPLVRCDEIAWQLAGISMAGWNAILSLCLAVIWVLALRRA</sequence>
<accession>A0A6N6JL83</accession>
<organism evidence="6 7">
    <name type="scientific">Litoreibacter roseus</name>
    <dbReference type="NCBI Taxonomy" id="2601869"/>
    <lineage>
        <taxon>Bacteria</taxon>
        <taxon>Pseudomonadati</taxon>
        <taxon>Pseudomonadota</taxon>
        <taxon>Alphaproteobacteria</taxon>
        <taxon>Rhodobacterales</taxon>
        <taxon>Roseobacteraceae</taxon>
        <taxon>Litoreibacter</taxon>
    </lineage>
</organism>
<gene>
    <name evidence="6" type="ORF">KIN_37040</name>
</gene>
<dbReference type="EMBL" id="BLJE01000005">
    <property type="protein sequence ID" value="GFE66630.1"/>
    <property type="molecule type" value="Genomic_DNA"/>
</dbReference>
<name>A0A6N6JL83_9RHOB</name>
<dbReference type="OrthoDB" id="9808637at2"/>
<dbReference type="InterPro" id="IPR003752">
    <property type="entry name" value="DiS_bond_form_DsbB/BdbC"/>
</dbReference>
<dbReference type="GO" id="GO:0016020">
    <property type="term" value="C:membrane"/>
    <property type="evidence" value="ECO:0007669"/>
    <property type="project" value="UniProtKB-SubCell"/>
</dbReference>
<dbReference type="Proteomes" id="UP000436822">
    <property type="component" value="Unassembled WGS sequence"/>
</dbReference>
<dbReference type="InterPro" id="IPR023380">
    <property type="entry name" value="DsbB-like_sf"/>
</dbReference>
<evidence type="ECO:0000256" key="1">
    <source>
        <dbReference type="ARBA" id="ARBA00004141"/>
    </source>
</evidence>
<dbReference type="GO" id="GO:0006457">
    <property type="term" value="P:protein folding"/>
    <property type="evidence" value="ECO:0007669"/>
    <property type="project" value="InterPro"/>
</dbReference>
<evidence type="ECO:0000256" key="2">
    <source>
        <dbReference type="ARBA" id="ARBA00022692"/>
    </source>
</evidence>
<comment type="caution">
    <text evidence="6">The sequence shown here is derived from an EMBL/GenBank/DDBJ whole genome shotgun (WGS) entry which is preliminary data.</text>
</comment>
<protein>
    <submittedName>
        <fullName evidence="6">Dihydroneopterin aldolase</fullName>
    </submittedName>
</protein>
<dbReference type="PIRSF" id="PIRSF033913">
    <property type="entry name" value="S-S_format_DsbB"/>
    <property type="match status" value="1"/>
</dbReference>